<evidence type="ECO:0000256" key="1">
    <source>
        <dbReference type="SAM" id="SignalP"/>
    </source>
</evidence>
<evidence type="ECO:0000313" key="2">
    <source>
        <dbReference type="EMBL" id="KAF7193319.1"/>
    </source>
</evidence>
<reference evidence="2" key="1">
    <citation type="submission" date="2020-04" db="EMBL/GenBank/DDBJ databases">
        <title>Draft genome resource of the tomato pathogen Pseudocercospora fuligena.</title>
        <authorList>
            <person name="Zaccaron A."/>
        </authorList>
    </citation>
    <scope>NUCLEOTIDE SEQUENCE</scope>
    <source>
        <strain evidence="2">PF001</strain>
    </source>
</reference>
<protein>
    <submittedName>
        <fullName evidence="2">Uncharacterized protein</fullName>
    </submittedName>
</protein>
<feature type="chain" id="PRO_5034900159" evidence="1">
    <location>
        <begin position="19"/>
        <end position="192"/>
    </location>
</feature>
<gene>
    <name evidence="2" type="ORF">HII31_05298</name>
</gene>
<keyword evidence="1" id="KW-0732">Signal</keyword>
<evidence type="ECO:0000313" key="3">
    <source>
        <dbReference type="Proteomes" id="UP000660729"/>
    </source>
</evidence>
<feature type="signal peptide" evidence="1">
    <location>
        <begin position="1"/>
        <end position="18"/>
    </location>
</feature>
<organism evidence="2 3">
    <name type="scientific">Pseudocercospora fuligena</name>
    <dbReference type="NCBI Taxonomy" id="685502"/>
    <lineage>
        <taxon>Eukaryota</taxon>
        <taxon>Fungi</taxon>
        <taxon>Dikarya</taxon>
        <taxon>Ascomycota</taxon>
        <taxon>Pezizomycotina</taxon>
        <taxon>Dothideomycetes</taxon>
        <taxon>Dothideomycetidae</taxon>
        <taxon>Mycosphaerellales</taxon>
        <taxon>Mycosphaerellaceae</taxon>
        <taxon>Pseudocercospora</taxon>
    </lineage>
</organism>
<dbReference type="EMBL" id="JABCIY010000089">
    <property type="protein sequence ID" value="KAF7193319.1"/>
    <property type="molecule type" value="Genomic_DNA"/>
</dbReference>
<proteinExistence type="predicted"/>
<keyword evidence="3" id="KW-1185">Reference proteome</keyword>
<dbReference type="Proteomes" id="UP000660729">
    <property type="component" value="Unassembled WGS sequence"/>
</dbReference>
<dbReference type="OrthoDB" id="10395078at2759"/>
<name>A0A8H6VM96_9PEZI</name>
<dbReference type="AlphaFoldDB" id="A0A8H6VM96"/>
<sequence length="192" mass="21176">MFVKLGAAALCFLAAVNAAPKEDIVDLEVDNNLIARQSPNPAHAPPTIPGLFPDPGLQQDTIWHISNIYIGCGVASVGCSYQFDIDSDESFDVPGIHVQCFANRLPVPLIRSEWRSCQLQQIDDTQGSNVQGVWAAVTLNPRQNTGNILVGLSFQGQDQFGRYRNHFYRGSQAASFRYLTQSATQFDIYPDE</sequence>
<comment type="caution">
    <text evidence="2">The sequence shown here is derived from an EMBL/GenBank/DDBJ whole genome shotgun (WGS) entry which is preliminary data.</text>
</comment>
<accession>A0A8H6VM96</accession>